<evidence type="ECO:0000259" key="2">
    <source>
        <dbReference type="Pfam" id="PF14319"/>
    </source>
</evidence>
<reference evidence="3 4" key="1">
    <citation type="submission" date="2024-09" db="EMBL/GenBank/DDBJ databases">
        <authorList>
            <person name="Sun Q."/>
            <person name="Mori K."/>
        </authorList>
    </citation>
    <scope>NUCLEOTIDE SEQUENCE [LARGE SCALE GENOMIC DNA]</scope>
    <source>
        <strain evidence="3 4">CCM 8677</strain>
    </source>
</reference>
<comment type="caution">
    <text evidence="3">The sequence shown here is derived from an EMBL/GenBank/DDBJ whole genome shotgun (WGS) entry which is preliminary data.</text>
</comment>
<dbReference type="EMBL" id="JBHLXJ010000002">
    <property type="protein sequence ID" value="MFC0348209.1"/>
    <property type="molecule type" value="Genomic_DNA"/>
</dbReference>
<dbReference type="PANTHER" id="PTHR37023">
    <property type="entry name" value="TRANSPOSASE"/>
    <property type="match status" value="1"/>
</dbReference>
<dbReference type="InterPro" id="IPR026889">
    <property type="entry name" value="Zn_Tnp"/>
</dbReference>
<dbReference type="Pfam" id="PF14319">
    <property type="entry name" value="Zn_Tnp_IS91"/>
    <property type="match status" value="1"/>
</dbReference>
<organism evidence="3 4">
    <name type="scientific">Undibacterium danionis</name>
    <dbReference type="NCBI Taxonomy" id="1812100"/>
    <lineage>
        <taxon>Bacteria</taxon>
        <taxon>Pseudomonadati</taxon>
        <taxon>Pseudomonadota</taxon>
        <taxon>Betaproteobacteria</taxon>
        <taxon>Burkholderiales</taxon>
        <taxon>Oxalobacteraceae</taxon>
        <taxon>Undibacterium</taxon>
    </lineage>
</organism>
<keyword evidence="4" id="KW-1185">Reference proteome</keyword>
<feature type="domain" description="Transposase IS801/IS1294" evidence="1">
    <location>
        <begin position="140"/>
        <end position="321"/>
    </location>
</feature>
<evidence type="ECO:0000313" key="3">
    <source>
        <dbReference type="EMBL" id="MFC0348209.1"/>
    </source>
</evidence>
<dbReference type="InterPro" id="IPR007069">
    <property type="entry name" value="Transposase_32"/>
</dbReference>
<sequence>MASTLQRLFQRHFSQLADTERLPPHWYRAANKLSRCRTAALGGHVQACPQRHVERVWYNSCKHRSCPQCKGLQMARWLQQQRERLLHCPHHHIIFTIPHELNPLWQRNTAAMMELLFQCASQCLQELLNDERRLAGAEPGYVLALHTWGRSLSLHPHLHCLITDGGLSDAGWQHPKGSCLLPARVLMAKFRGKLLAQLRRAIERQTLRLPDDVSHERMHSCLNHLFRKKWNVRIETRYDHGQGLVQYLARYVRGGPLHDGQIRLTNAQQVNFTYTPHRDSATAYRSVCAAHTPEGFLKLVLQHVPEPGKHTVRSYGLYAPRKTARLNLARTVFRQAPITKMEPLTWQAYYAHHATRPTAHVCTVCGAAIGHVRNIAPHHDPPRSPAQGDRHV</sequence>
<dbReference type="PANTHER" id="PTHR37023:SF1">
    <property type="entry name" value="ISSOD25 TRANSPOSASE TNPA_ISSOD25"/>
    <property type="match status" value="1"/>
</dbReference>
<proteinExistence type="predicted"/>
<gene>
    <name evidence="3" type="ORF">ACFFJH_00155</name>
</gene>
<dbReference type="RefSeq" id="WP_390209231.1">
    <property type="nucleotide sequence ID" value="NZ_JBHLXJ010000002.1"/>
</dbReference>
<dbReference type="Pfam" id="PF04986">
    <property type="entry name" value="Y2_Tnp"/>
    <property type="match status" value="1"/>
</dbReference>
<protein>
    <submittedName>
        <fullName evidence="3">Transposase</fullName>
    </submittedName>
</protein>
<name>A0ABV6IBE9_9BURK</name>
<accession>A0ABV6IBE9</accession>
<feature type="domain" description="Transposase zinc-binding" evidence="2">
    <location>
        <begin position="9"/>
        <end position="97"/>
    </location>
</feature>
<evidence type="ECO:0000259" key="1">
    <source>
        <dbReference type="Pfam" id="PF04986"/>
    </source>
</evidence>
<evidence type="ECO:0000313" key="4">
    <source>
        <dbReference type="Proteomes" id="UP001589844"/>
    </source>
</evidence>
<dbReference type="Proteomes" id="UP001589844">
    <property type="component" value="Unassembled WGS sequence"/>
</dbReference>